<feature type="region of interest" description="Disordered" evidence="6">
    <location>
        <begin position="756"/>
        <end position="785"/>
    </location>
</feature>
<feature type="region of interest" description="Disordered" evidence="6">
    <location>
        <begin position="102"/>
        <end position="124"/>
    </location>
</feature>
<keyword evidence="9" id="KW-1185">Reference proteome</keyword>
<dbReference type="CDD" id="cd00067">
    <property type="entry name" value="GAL4"/>
    <property type="match status" value="1"/>
</dbReference>
<dbReference type="PROSITE" id="PS50048">
    <property type="entry name" value="ZN2_CY6_FUNGAL_2"/>
    <property type="match status" value="1"/>
</dbReference>
<feature type="domain" description="Zn(2)-C6 fungal-type" evidence="7">
    <location>
        <begin position="152"/>
        <end position="183"/>
    </location>
</feature>
<evidence type="ECO:0000259" key="7">
    <source>
        <dbReference type="PROSITE" id="PS50048"/>
    </source>
</evidence>
<accession>A0AAN8EKB5</accession>
<dbReference type="PANTHER" id="PTHR43374:SF1">
    <property type="entry name" value="FLAVIN PRENYLTRANSFERASE PAD1, MITOCHONDRIAL"/>
    <property type="match status" value="1"/>
</dbReference>
<keyword evidence="2" id="KW-0805">Transcription regulation</keyword>
<dbReference type="InterPro" id="IPR007219">
    <property type="entry name" value="XnlR_reg_dom"/>
</dbReference>
<evidence type="ECO:0000256" key="4">
    <source>
        <dbReference type="ARBA" id="ARBA00023163"/>
    </source>
</evidence>
<reference evidence="8 9" key="1">
    <citation type="submission" date="2022-12" db="EMBL/GenBank/DDBJ databases">
        <title>Genomic features and morphological characterization of a novel Knufia sp. strain isolated from spacecraft assembly facility.</title>
        <authorList>
            <person name="Teixeira M."/>
            <person name="Chander A.M."/>
            <person name="Stajich J.E."/>
            <person name="Venkateswaran K."/>
        </authorList>
    </citation>
    <scope>NUCLEOTIDE SEQUENCE [LARGE SCALE GENOMIC DNA]</scope>
    <source>
        <strain evidence="8 9">FJI-L2-BK-P2</strain>
    </source>
</reference>
<dbReference type="SMART" id="SM00066">
    <property type="entry name" value="GAL4"/>
    <property type="match status" value="1"/>
</dbReference>
<gene>
    <name evidence="8" type="ORF">OHC33_005337</name>
</gene>
<feature type="compositionally biased region" description="Basic and acidic residues" evidence="6">
    <location>
        <begin position="237"/>
        <end position="246"/>
    </location>
</feature>
<dbReference type="GO" id="GO:0000981">
    <property type="term" value="F:DNA-binding transcription factor activity, RNA polymerase II-specific"/>
    <property type="evidence" value="ECO:0007669"/>
    <property type="project" value="InterPro"/>
</dbReference>
<dbReference type="AlphaFoldDB" id="A0AAN8EKB5"/>
<dbReference type="InterPro" id="IPR001138">
    <property type="entry name" value="Zn2Cys6_DnaBD"/>
</dbReference>
<name>A0AAN8EKB5_9EURO</name>
<keyword evidence="4" id="KW-0804">Transcription</keyword>
<evidence type="ECO:0000256" key="2">
    <source>
        <dbReference type="ARBA" id="ARBA00023015"/>
    </source>
</evidence>
<feature type="compositionally biased region" description="Polar residues" evidence="6">
    <location>
        <begin position="247"/>
        <end position="260"/>
    </location>
</feature>
<keyword evidence="5" id="KW-0539">Nucleus</keyword>
<dbReference type="CDD" id="cd12148">
    <property type="entry name" value="fungal_TF_MHR"/>
    <property type="match status" value="1"/>
</dbReference>
<feature type="region of interest" description="Disordered" evidence="6">
    <location>
        <begin position="237"/>
        <end position="280"/>
    </location>
</feature>
<evidence type="ECO:0000256" key="5">
    <source>
        <dbReference type="ARBA" id="ARBA00023242"/>
    </source>
</evidence>
<dbReference type="GO" id="GO:0008270">
    <property type="term" value="F:zinc ion binding"/>
    <property type="evidence" value="ECO:0007669"/>
    <property type="project" value="InterPro"/>
</dbReference>
<sequence>MDAPTSTTSPPLPLSDLHRLHLSYHTLTPVSSNTSGCDSSDDLDNSCYPDYFLQPNRQYYTSHAEYPTSSNFYQHSYQHHHQHHQHHQHPYFKSEYAGLPTDMAEIPHAPPQDPGSKAEYSEDGEKPGMLEMDQEEVDAIIRNKRKVRDPKACYACHRRKVKCDRNLPCDSCVKRDHPELCSYERPTKRRRITLNTPQAQTEGSHLEPERIVNSGPNITVPKEQWERLNAELRQLRSNTKEEKDDGASTTAEEQSASGLVSRSDEADREGVHAPSNQMGTMHLGSRSVLAYMIGNRTKSTQDVAMSLLEENILPNLGLDNETTTYPFVDLWSTDSSMQDVSSLLKALPEDSLCREFWLTYRDIPCIIYPVVPDKQAFDQTLNYLLQQRAHMTRTGAEIDPNRPYGISLPWLALLFAVLASGSQSTGRLAKERELTSQVYICCSYQALRMSNFLTHPQLETIQALLIIGNALSYNMNPGVSYILLGMTVRSAFSMGLHVQSKEFSEHENYLRSRIWWALAWQDSHFSVSYDRPSSTLLCAPDLPFTKHSTPGTRTYVESMTQVIKLTQEILRDRVMNSKHAMSWSMIMKYKDEVHRIWKDALPRLCDSKQCVAMTDHLERLALQLHCSYMISEICRPALKEDHHRSPTSHPAAKQSPIVSPDTTRRKSSLSTGSPASTPGDSQLTGHLRAECVKYLEKTVETYVELRDINKFAARSWIGIQRSISAAFLLGVLPETKQEPRVIKKLTQLEKGIEQSAIEDSGFSKETDSRSPLEGRHPLSHAQSKDSPLWVRSMTKSLNALSNLNAALAGGKASIFSKQFSGPSTGFQPIPPAQAAAMYNTPVVSPGAGNPPHGLPLNMANYPYAFNTSGRPGMPTTPQIMQNMGPFTPDSTGGDTWNYGNITERALEYVQPGLWG</sequence>
<keyword evidence="3" id="KW-0238">DNA-binding</keyword>
<feature type="region of interest" description="Disordered" evidence="6">
    <location>
        <begin position="198"/>
        <end position="223"/>
    </location>
</feature>
<dbReference type="Pfam" id="PF00172">
    <property type="entry name" value="Zn_clus"/>
    <property type="match status" value="1"/>
</dbReference>
<dbReference type="InterPro" id="IPR004507">
    <property type="entry name" value="UbiX-like"/>
</dbReference>
<feature type="region of interest" description="Disordered" evidence="6">
    <location>
        <begin position="641"/>
        <end position="683"/>
    </location>
</feature>
<dbReference type="Proteomes" id="UP001316803">
    <property type="component" value="Unassembled WGS sequence"/>
</dbReference>
<evidence type="ECO:0000256" key="1">
    <source>
        <dbReference type="ARBA" id="ARBA00022723"/>
    </source>
</evidence>
<dbReference type="Gene3D" id="4.10.240.10">
    <property type="entry name" value="Zn(2)-C6 fungal-type DNA-binding domain"/>
    <property type="match status" value="1"/>
</dbReference>
<keyword evidence="1" id="KW-0479">Metal-binding</keyword>
<dbReference type="PANTHER" id="PTHR43374">
    <property type="entry name" value="FLAVIN PRENYLTRANSFERASE"/>
    <property type="match status" value="1"/>
</dbReference>
<dbReference type="SMART" id="SM00906">
    <property type="entry name" value="Fungal_trans"/>
    <property type="match status" value="1"/>
</dbReference>
<dbReference type="GO" id="GO:0016831">
    <property type="term" value="F:carboxy-lyase activity"/>
    <property type="evidence" value="ECO:0007669"/>
    <property type="project" value="TreeGrafter"/>
</dbReference>
<dbReference type="InterPro" id="IPR036864">
    <property type="entry name" value="Zn2-C6_fun-type_DNA-bd_sf"/>
</dbReference>
<evidence type="ECO:0000256" key="6">
    <source>
        <dbReference type="SAM" id="MobiDB-lite"/>
    </source>
</evidence>
<dbReference type="SUPFAM" id="SSF57701">
    <property type="entry name" value="Zn2/Cys6 DNA-binding domain"/>
    <property type="match status" value="1"/>
</dbReference>
<evidence type="ECO:0000313" key="9">
    <source>
        <dbReference type="Proteomes" id="UP001316803"/>
    </source>
</evidence>
<feature type="compositionally biased region" description="Basic and acidic residues" evidence="6">
    <location>
        <begin position="262"/>
        <end position="271"/>
    </location>
</feature>
<organism evidence="8 9">
    <name type="scientific">Knufia fluminis</name>
    <dbReference type="NCBI Taxonomy" id="191047"/>
    <lineage>
        <taxon>Eukaryota</taxon>
        <taxon>Fungi</taxon>
        <taxon>Dikarya</taxon>
        <taxon>Ascomycota</taxon>
        <taxon>Pezizomycotina</taxon>
        <taxon>Eurotiomycetes</taxon>
        <taxon>Chaetothyriomycetidae</taxon>
        <taxon>Chaetothyriales</taxon>
        <taxon>Trichomeriaceae</taxon>
        <taxon>Knufia</taxon>
    </lineage>
</organism>
<evidence type="ECO:0000256" key="3">
    <source>
        <dbReference type="ARBA" id="ARBA00023125"/>
    </source>
</evidence>
<dbReference type="GO" id="GO:0003677">
    <property type="term" value="F:DNA binding"/>
    <property type="evidence" value="ECO:0007669"/>
    <property type="project" value="UniProtKB-KW"/>
</dbReference>
<dbReference type="PROSITE" id="PS00463">
    <property type="entry name" value="ZN2_CY6_FUNGAL_1"/>
    <property type="match status" value="1"/>
</dbReference>
<feature type="compositionally biased region" description="Polar residues" evidence="6">
    <location>
        <begin position="668"/>
        <end position="683"/>
    </location>
</feature>
<dbReference type="EMBL" id="JAKLMC020000011">
    <property type="protein sequence ID" value="KAK5953393.1"/>
    <property type="molecule type" value="Genomic_DNA"/>
</dbReference>
<evidence type="ECO:0000313" key="8">
    <source>
        <dbReference type="EMBL" id="KAK5953393.1"/>
    </source>
</evidence>
<feature type="compositionally biased region" description="Basic and acidic residues" evidence="6">
    <location>
        <begin position="761"/>
        <end position="776"/>
    </location>
</feature>
<protein>
    <recommendedName>
        <fullName evidence="7">Zn(2)-C6 fungal-type domain-containing protein</fullName>
    </recommendedName>
</protein>
<dbReference type="Pfam" id="PF04082">
    <property type="entry name" value="Fungal_trans"/>
    <property type="match status" value="1"/>
</dbReference>
<proteinExistence type="predicted"/>
<comment type="caution">
    <text evidence="8">The sequence shown here is derived from an EMBL/GenBank/DDBJ whole genome shotgun (WGS) entry which is preliminary data.</text>
</comment>
<dbReference type="GO" id="GO:0006351">
    <property type="term" value="P:DNA-templated transcription"/>
    <property type="evidence" value="ECO:0007669"/>
    <property type="project" value="InterPro"/>
</dbReference>